<gene>
    <name evidence="2" type="ORF">MM817_00429</name>
</gene>
<reference evidence="2" key="1">
    <citation type="submission" date="2022-03" db="EMBL/GenBank/DDBJ databases">
        <title>Draft Genome Sequence of Firmicute Strain S0AB, a Heterotrophic Iron/Sulfur-Oxidizing Extreme Acidophile.</title>
        <authorList>
            <person name="Vergara E."/>
            <person name="Pakostova E."/>
            <person name="Johnson D.B."/>
            <person name="Holmes D.S."/>
        </authorList>
    </citation>
    <scope>NUCLEOTIDE SEQUENCE</scope>
    <source>
        <strain evidence="2">S0AB</strain>
    </source>
</reference>
<organism evidence="2 3">
    <name type="scientific">Sulfoacidibacillus ferrooxidans</name>
    <dbReference type="NCBI Taxonomy" id="2005001"/>
    <lineage>
        <taxon>Bacteria</taxon>
        <taxon>Bacillati</taxon>
        <taxon>Bacillota</taxon>
        <taxon>Bacilli</taxon>
        <taxon>Bacillales</taxon>
        <taxon>Alicyclobacillaceae</taxon>
        <taxon>Sulfoacidibacillus</taxon>
    </lineage>
</organism>
<evidence type="ECO:0000313" key="2">
    <source>
        <dbReference type="EMBL" id="MCI0182173.1"/>
    </source>
</evidence>
<comment type="caution">
    <text evidence="2">The sequence shown here is derived from an EMBL/GenBank/DDBJ whole genome shotgun (WGS) entry which is preliminary data.</text>
</comment>
<accession>A0A9X1V8V7</accession>
<sequence>MEGISKRTIFPLLSISLLLYVVAVSGGTVALYSALDERMAIVLHAFCNLLLVLAGGLLGLLVGPLAVSRSKWIIQILLPQRSEGECESLLRSLASIVIVLGMTVSLLWGVILIDQFVDTHSTLLIESDVLLYSMGLVTGISWTVLMKQHAWFGLFISVIGMMMSVVNILSPYSF</sequence>
<proteinExistence type="predicted"/>
<keyword evidence="1" id="KW-1133">Transmembrane helix</keyword>
<feature type="transmembrane region" description="Helical" evidence="1">
    <location>
        <begin position="12"/>
        <end position="35"/>
    </location>
</feature>
<dbReference type="EMBL" id="JALBUF010000001">
    <property type="protein sequence ID" value="MCI0182173.1"/>
    <property type="molecule type" value="Genomic_DNA"/>
</dbReference>
<protein>
    <submittedName>
        <fullName evidence="2">Uncharacterized protein</fullName>
    </submittedName>
</protein>
<feature type="transmembrane region" description="Helical" evidence="1">
    <location>
        <begin position="88"/>
        <end position="109"/>
    </location>
</feature>
<feature type="transmembrane region" description="Helical" evidence="1">
    <location>
        <begin position="129"/>
        <end position="145"/>
    </location>
</feature>
<keyword evidence="1" id="KW-0812">Transmembrane</keyword>
<feature type="transmembrane region" description="Helical" evidence="1">
    <location>
        <begin position="152"/>
        <end position="172"/>
    </location>
</feature>
<evidence type="ECO:0000313" key="3">
    <source>
        <dbReference type="Proteomes" id="UP001139263"/>
    </source>
</evidence>
<dbReference type="RefSeq" id="WP_241711788.1">
    <property type="nucleotide sequence ID" value="NZ_JALBUF010000001.1"/>
</dbReference>
<keyword evidence="3" id="KW-1185">Reference proteome</keyword>
<evidence type="ECO:0000256" key="1">
    <source>
        <dbReference type="SAM" id="Phobius"/>
    </source>
</evidence>
<dbReference type="AlphaFoldDB" id="A0A9X1V8V7"/>
<name>A0A9X1V8V7_9BACL</name>
<feature type="transmembrane region" description="Helical" evidence="1">
    <location>
        <begin position="41"/>
        <end position="67"/>
    </location>
</feature>
<keyword evidence="1" id="KW-0472">Membrane</keyword>
<dbReference type="Proteomes" id="UP001139263">
    <property type="component" value="Unassembled WGS sequence"/>
</dbReference>